<dbReference type="EMBL" id="JAABOA010000945">
    <property type="protein sequence ID" value="KAF9582737.1"/>
    <property type="molecule type" value="Genomic_DNA"/>
</dbReference>
<evidence type="ECO:0000313" key="3">
    <source>
        <dbReference type="Proteomes" id="UP000780801"/>
    </source>
</evidence>
<organism evidence="2 3">
    <name type="scientific">Lunasporangiospora selenospora</name>
    <dbReference type="NCBI Taxonomy" id="979761"/>
    <lineage>
        <taxon>Eukaryota</taxon>
        <taxon>Fungi</taxon>
        <taxon>Fungi incertae sedis</taxon>
        <taxon>Mucoromycota</taxon>
        <taxon>Mortierellomycotina</taxon>
        <taxon>Mortierellomycetes</taxon>
        <taxon>Mortierellales</taxon>
        <taxon>Mortierellaceae</taxon>
        <taxon>Lunasporangiospora</taxon>
    </lineage>
</organism>
<feature type="region of interest" description="Disordered" evidence="1">
    <location>
        <begin position="135"/>
        <end position="159"/>
    </location>
</feature>
<protein>
    <submittedName>
        <fullName evidence="2">Uncharacterized protein</fullName>
    </submittedName>
</protein>
<comment type="caution">
    <text evidence="2">The sequence shown here is derived from an EMBL/GenBank/DDBJ whole genome shotgun (WGS) entry which is preliminary data.</text>
</comment>
<proteinExistence type="predicted"/>
<keyword evidence="3" id="KW-1185">Reference proteome</keyword>
<feature type="region of interest" description="Disordered" evidence="1">
    <location>
        <begin position="221"/>
        <end position="263"/>
    </location>
</feature>
<sequence length="431" mass="47552">MTLETPHLLSTVLVSGDLVAGSGVGAKQDALQSTLITDTSHVSETTLSPRHHLREPIGLGFPSTLRKSFFEDYNYRSPLWQYRSRQQTSRRRRSNETAMIFGHSRTAQAGSVGRTPRMDLMSHVQRSQLYAPVSLSSITKHQRSDPISGSLEKERHSSPQEIIPVSKLIEQAAEISSFCHHVASGELGPASPTFGFCSTNTPRPSSMSALITGDYNYKKRPSSFASKPPTTPTSALFFAPRTNRKSRPGGLTNSLRDDTTISSPLASPGAAFLRQTDIPASQKSPILWSRPMQYLKRKSEALQHFVNQQPSTTPPPDQMAAQKGSTRGCRTVPITAGSFHSKANSNTPMSISLPIVSLEEREKLIRVITEDYSQDSSQVCPPVQTNIYSNAIDDLDDPWFTPKKDPFTTERGMVLVRHLQEQLAAPTDQHL</sequence>
<name>A0A9P6FWI6_9FUNG</name>
<accession>A0A9P6FWI6</accession>
<evidence type="ECO:0000313" key="2">
    <source>
        <dbReference type="EMBL" id="KAF9582737.1"/>
    </source>
</evidence>
<evidence type="ECO:0000256" key="1">
    <source>
        <dbReference type="SAM" id="MobiDB-lite"/>
    </source>
</evidence>
<dbReference type="AlphaFoldDB" id="A0A9P6FWI6"/>
<reference evidence="2" key="1">
    <citation type="journal article" date="2020" name="Fungal Divers.">
        <title>Resolving the Mortierellaceae phylogeny through synthesis of multi-gene phylogenetics and phylogenomics.</title>
        <authorList>
            <person name="Vandepol N."/>
            <person name="Liber J."/>
            <person name="Desiro A."/>
            <person name="Na H."/>
            <person name="Kennedy M."/>
            <person name="Barry K."/>
            <person name="Grigoriev I.V."/>
            <person name="Miller A.N."/>
            <person name="O'Donnell K."/>
            <person name="Stajich J.E."/>
            <person name="Bonito G."/>
        </authorList>
    </citation>
    <scope>NUCLEOTIDE SEQUENCE</scope>
    <source>
        <strain evidence="2">KOD1015</strain>
    </source>
</reference>
<dbReference type="Proteomes" id="UP000780801">
    <property type="component" value="Unassembled WGS sequence"/>
</dbReference>
<gene>
    <name evidence="2" type="ORF">BGW38_010831</name>
</gene>